<proteinExistence type="predicted"/>
<dbReference type="AlphaFoldDB" id="A0A7R9I5I5"/>
<sequence length="335" mass="35395">MNLCTIVLTLCRLGYRLPAMPWSWLPGATAAPLATPTTSTAAPLMLTPRTARRRYCDASLRALRRPFASCSQTLDDVHNRTWSFQNISKLQDIISNNAVSCPATAAALRGVAIQRGRARAAYPAAAAAAFARHPTPLTAAAATALQGYAPVYYDPFLAAHAAQADPNYRLQIVTTGGMGMQEKGSRKTRRLNKVCERVRVCLCVYVRVGRALQAAACPVVVVFQAAAAAAAAATPLLKTPLSTAQQASYAAAASYTAVAARAYGAAAAAAQPVAGYAAVAGYGREYADPYLGHSIGPVAGYGIHMRRYTEVGTTDLRPIKVCRGGARRPKKLIKT</sequence>
<organism evidence="1">
    <name type="scientific">Timema bartmani</name>
    <dbReference type="NCBI Taxonomy" id="61472"/>
    <lineage>
        <taxon>Eukaryota</taxon>
        <taxon>Metazoa</taxon>
        <taxon>Ecdysozoa</taxon>
        <taxon>Arthropoda</taxon>
        <taxon>Hexapoda</taxon>
        <taxon>Insecta</taxon>
        <taxon>Pterygota</taxon>
        <taxon>Neoptera</taxon>
        <taxon>Polyneoptera</taxon>
        <taxon>Phasmatodea</taxon>
        <taxon>Timematodea</taxon>
        <taxon>Timematoidea</taxon>
        <taxon>Timematidae</taxon>
        <taxon>Timema</taxon>
    </lineage>
</organism>
<reference evidence="1" key="1">
    <citation type="submission" date="2020-11" db="EMBL/GenBank/DDBJ databases">
        <authorList>
            <person name="Tran Van P."/>
        </authorList>
    </citation>
    <scope>NUCLEOTIDE SEQUENCE</scope>
</reference>
<gene>
    <name evidence="1" type="ORF">TBIB3V08_LOCUS10438</name>
</gene>
<accession>A0A7R9I5I5</accession>
<evidence type="ECO:0000313" key="1">
    <source>
        <dbReference type="EMBL" id="CAD7448148.1"/>
    </source>
</evidence>
<name>A0A7R9I5I5_9NEOP</name>
<protein>
    <submittedName>
        <fullName evidence="1">Uncharacterized protein</fullName>
    </submittedName>
</protein>
<dbReference type="EMBL" id="OD569646">
    <property type="protein sequence ID" value="CAD7448148.1"/>
    <property type="molecule type" value="Genomic_DNA"/>
</dbReference>